<dbReference type="PANTHER" id="PTHR22846:SF2">
    <property type="entry name" value="F-BOX-LIKE_WD REPEAT-CONTAINING PROTEIN EBI"/>
    <property type="match status" value="1"/>
</dbReference>
<evidence type="ECO:0000256" key="6">
    <source>
        <dbReference type="SAM" id="MobiDB-lite"/>
    </source>
</evidence>
<evidence type="ECO:0000256" key="4">
    <source>
        <dbReference type="ARBA" id="ARBA00023242"/>
    </source>
</evidence>
<dbReference type="GO" id="GO:0003714">
    <property type="term" value="F:transcription corepressor activity"/>
    <property type="evidence" value="ECO:0007669"/>
    <property type="project" value="InterPro"/>
</dbReference>
<dbReference type="Pfam" id="PF08513">
    <property type="entry name" value="LisH"/>
    <property type="match status" value="1"/>
</dbReference>
<accession>A0A7S2T8T3</accession>
<gene>
    <name evidence="7" type="ORF">CROS1312_LOCUS284</name>
</gene>
<dbReference type="GO" id="GO:0006357">
    <property type="term" value="P:regulation of transcription by RNA polymerase II"/>
    <property type="evidence" value="ECO:0007669"/>
    <property type="project" value="TreeGrafter"/>
</dbReference>
<dbReference type="Gene3D" id="1.20.960.30">
    <property type="match status" value="1"/>
</dbReference>
<dbReference type="SMART" id="SM00667">
    <property type="entry name" value="LisH"/>
    <property type="match status" value="1"/>
</dbReference>
<evidence type="ECO:0000256" key="1">
    <source>
        <dbReference type="ARBA" id="ARBA00004123"/>
    </source>
</evidence>
<dbReference type="CDD" id="cd00200">
    <property type="entry name" value="WD40"/>
    <property type="match status" value="1"/>
</dbReference>
<dbReference type="FunFam" id="1.20.960.30:FF:000001">
    <property type="entry name" value="F-box-like/WD repeat-containing protein TBL1XR1"/>
    <property type="match status" value="1"/>
</dbReference>
<dbReference type="PRINTS" id="PR00320">
    <property type="entry name" value="GPROTEINBRPT"/>
</dbReference>
<comment type="subcellular location">
    <subcellularLocation>
        <location evidence="1">Nucleus</location>
    </subcellularLocation>
</comment>
<dbReference type="InterPro" id="IPR006594">
    <property type="entry name" value="LisH"/>
</dbReference>
<dbReference type="SMART" id="SM00320">
    <property type="entry name" value="WD40"/>
    <property type="match status" value="8"/>
</dbReference>
<evidence type="ECO:0000313" key="7">
    <source>
        <dbReference type="EMBL" id="CAD9721018.1"/>
    </source>
</evidence>
<evidence type="ECO:0000256" key="2">
    <source>
        <dbReference type="ARBA" id="ARBA00022574"/>
    </source>
</evidence>
<keyword evidence="2 5" id="KW-0853">WD repeat</keyword>
<proteinExistence type="predicted"/>
<feature type="region of interest" description="Disordered" evidence="6">
    <location>
        <begin position="70"/>
        <end position="89"/>
    </location>
</feature>
<dbReference type="GO" id="GO:0000118">
    <property type="term" value="C:histone deacetylase complex"/>
    <property type="evidence" value="ECO:0007669"/>
    <property type="project" value="TreeGrafter"/>
</dbReference>
<feature type="repeat" description="WD" evidence="5">
    <location>
        <begin position="507"/>
        <end position="548"/>
    </location>
</feature>
<dbReference type="Pfam" id="PF00400">
    <property type="entry name" value="WD40"/>
    <property type="match status" value="7"/>
</dbReference>
<dbReference type="InterPro" id="IPR015943">
    <property type="entry name" value="WD40/YVTN_repeat-like_dom_sf"/>
</dbReference>
<organism evidence="7">
    <name type="scientific">Chloropicon roscoffensis</name>
    <dbReference type="NCBI Taxonomy" id="1461544"/>
    <lineage>
        <taxon>Eukaryota</taxon>
        <taxon>Viridiplantae</taxon>
        <taxon>Chlorophyta</taxon>
        <taxon>Chloropicophyceae</taxon>
        <taxon>Chloropicales</taxon>
        <taxon>Chloropicaceae</taxon>
        <taxon>Chloropicon</taxon>
    </lineage>
</organism>
<dbReference type="InterPro" id="IPR019775">
    <property type="entry name" value="WD40_repeat_CS"/>
</dbReference>
<reference evidence="7" key="1">
    <citation type="submission" date="2021-01" db="EMBL/GenBank/DDBJ databases">
        <authorList>
            <person name="Corre E."/>
            <person name="Pelletier E."/>
            <person name="Niang G."/>
            <person name="Scheremetjew M."/>
            <person name="Finn R."/>
            <person name="Kale V."/>
            <person name="Holt S."/>
            <person name="Cochrane G."/>
            <person name="Meng A."/>
            <person name="Brown T."/>
            <person name="Cohen L."/>
        </authorList>
    </citation>
    <scope>NUCLEOTIDE SEQUENCE</scope>
    <source>
        <strain evidence="7">RCC2335</strain>
    </source>
</reference>
<sequence length="583" mass="63391">MSITSDEVNYLVFRYLQESGFQHAAFTFGFESMVHRAEINGNDVPPGALVSFIQKGLQYVELEANLNAEGKHESGENTPSDFTLLQPEDLLTKDVGELRRTIQKKKEQRERSQRQRDRDRGDGGGDRQGDKPPKSKKSKTAQASKDRDEKKKSSSGPSPMDTDAGDAGAEAVKTEPGKEGSAAEEKEKLIAEDEVRSLRGHTSEVFIIQWSPKNSLLASGSGDSTARIWDVAGGGEPICLSHVTAGGPAASKEGESPAPADQGNAAGGASKSRDRDVTTLDWSSDGKYLATGSYDGQARVWDASGNLVKTLNGHKGPIFSLKWNEEGKYLLSGSVDKTAIVWDVGLGKDKDAEMSDGGGNKPSGSDAGASRGSILQQYSLHNAPTLDVDWRTNDSFATCSTDTQIYVCKIGATLPVKTFSAHTDEVNAISWDSTGTYLASCSDDCTAKVWTLSEDKPLHSFSDHSREIYMIRWSPKKQGRPLLLASASFDATVRLWEMEKGTCLYQLSRHEDPVYSVAFSPCGDYLATGSFDKNLHIWSVKTGKHLKTHKGESGIFEVCWNKDGNQVAACYSNSTINIVDFRK</sequence>
<dbReference type="AlphaFoldDB" id="A0A7S2T8T3"/>
<feature type="region of interest" description="Disordered" evidence="6">
    <location>
        <begin position="351"/>
        <end position="370"/>
    </location>
</feature>
<feature type="compositionally biased region" description="Basic and acidic residues" evidence="6">
    <location>
        <begin position="99"/>
        <end position="133"/>
    </location>
</feature>
<keyword evidence="3" id="KW-0677">Repeat</keyword>
<dbReference type="Gene3D" id="2.130.10.10">
    <property type="entry name" value="YVTN repeat-like/Quinoprotein amine dehydrogenase"/>
    <property type="match status" value="1"/>
</dbReference>
<evidence type="ECO:0000256" key="3">
    <source>
        <dbReference type="ARBA" id="ARBA00022737"/>
    </source>
</evidence>
<dbReference type="PROSITE" id="PS50896">
    <property type="entry name" value="LISH"/>
    <property type="match status" value="1"/>
</dbReference>
<feature type="region of interest" description="Disordered" evidence="6">
    <location>
        <begin position="99"/>
        <end position="186"/>
    </location>
</feature>
<protein>
    <submittedName>
        <fullName evidence="7">Uncharacterized protein</fullName>
    </submittedName>
</protein>
<dbReference type="PROSITE" id="PS50082">
    <property type="entry name" value="WD_REPEATS_2"/>
    <property type="match status" value="6"/>
</dbReference>
<feature type="repeat" description="WD" evidence="5">
    <location>
        <begin position="419"/>
        <end position="460"/>
    </location>
</feature>
<feature type="repeat" description="WD" evidence="5">
    <location>
        <begin position="461"/>
        <end position="506"/>
    </location>
</feature>
<feature type="region of interest" description="Disordered" evidence="6">
    <location>
        <begin position="244"/>
        <end position="278"/>
    </location>
</feature>
<dbReference type="InterPro" id="IPR036322">
    <property type="entry name" value="WD40_repeat_dom_sf"/>
</dbReference>
<dbReference type="SUPFAM" id="SSF50978">
    <property type="entry name" value="WD40 repeat-like"/>
    <property type="match status" value="1"/>
</dbReference>
<evidence type="ECO:0000256" key="5">
    <source>
        <dbReference type="PROSITE-ProRule" id="PRU00221"/>
    </source>
</evidence>
<feature type="repeat" description="WD" evidence="5">
    <location>
        <begin position="311"/>
        <end position="344"/>
    </location>
</feature>
<feature type="repeat" description="WD" evidence="5">
    <location>
        <begin position="270"/>
        <end position="302"/>
    </location>
</feature>
<dbReference type="PROSITE" id="PS00678">
    <property type="entry name" value="WD_REPEATS_1"/>
    <property type="match status" value="3"/>
</dbReference>
<dbReference type="InterPro" id="IPR020472">
    <property type="entry name" value="WD40_PAC1"/>
</dbReference>
<dbReference type="EMBL" id="HBHM01000380">
    <property type="protein sequence ID" value="CAD9721018.1"/>
    <property type="molecule type" value="Transcribed_RNA"/>
</dbReference>
<feature type="compositionally biased region" description="Basic and acidic residues" evidence="6">
    <location>
        <begin position="172"/>
        <end position="186"/>
    </location>
</feature>
<dbReference type="InterPro" id="IPR001680">
    <property type="entry name" value="WD40_rpt"/>
</dbReference>
<keyword evidence="4" id="KW-0539">Nucleus</keyword>
<feature type="repeat" description="WD" evidence="5">
    <location>
        <begin position="198"/>
        <end position="231"/>
    </location>
</feature>
<dbReference type="PANTHER" id="PTHR22846">
    <property type="entry name" value="WD40 REPEAT PROTEIN"/>
    <property type="match status" value="1"/>
</dbReference>
<dbReference type="InterPro" id="IPR045183">
    <property type="entry name" value="Ebi-like"/>
</dbReference>
<name>A0A7S2T8T3_9CHLO</name>
<dbReference type="PROSITE" id="PS50294">
    <property type="entry name" value="WD_REPEATS_REGION"/>
    <property type="match status" value="6"/>
</dbReference>